<proteinExistence type="inferred from homology"/>
<protein>
    <recommendedName>
        <fullName evidence="1">(S)-8-amino-7-oxononanoate synthase BioU</fullName>
        <ecNumber evidence="1">2.6.1.121</ecNumber>
    </recommendedName>
    <alternativeName>
        <fullName evidence="1">8-amino-7-oxononanoate carboxylating dehydrogenase</fullName>
    </alternativeName>
</protein>
<comment type="catalytic activity">
    <reaction evidence="1">
        <text>(8S)-8-amino-7-oxononanoate + L-lysyl-[protein] + NADH + H(+) = N(6)-[(2S,3R)-2-amino-8-carboxyoctan-3-yl]-L-lysyl-[protein] + NAD(+) + H2O</text>
        <dbReference type="Rhea" id="RHEA:63672"/>
        <dbReference type="Rhea" id="RHEA-COMP:9752"/>
        <dbReference type="Rhea" id="RHEA-COMP:16405"/>
        <dbReference type="ChEBI" id="CHEBI:15377"/>
        <dbReference type="ChEBI" id="CHEBI:15378"/>
        <dbReference type="ChEBI" id="CHEBI:29969"/>
        <dbReference type="ChEBI" id="CHEBI:57540"/>
        <dbReference type="ChEBI" id="CHEBI:57945"/>
        <dbReference type="ChEBI" id="CHEBI:149468"/>
        <dbReference type="ChEBI" id="CHEBI:149472"/>
    </reaction>
</comment>
<comment type="caution">
    <text evidence="3">The sequence shown here is derived from an EMBL/GenBank/DDBJ whole genome shotgun (WGS) entry which is preliminary data.</text>
</comment>
<feature type="binding site" evidence="1">
    <location>
        <position position="79"/>
    </location>
    <ligand>
        <name>NAD(+)</name>
        <dbReference type="ChEBI" id="CHEBI:57540"/>
    </ligand>
</feature>
<comment type="catalytic activity">
    <reaction evidence="1">
        <text>(8S)-8-amino-7-oxononanoate + L-lysyl-[protein] + CO2 = (7R,8S)-8-amino-7-(carboxyamino)nonanoate + (S)-2-amino-6-oxohexanoyl-[protein] + 2 H(+)</text>
        <dbReference type="Rhea" id="RHEA:63660"/>
        <dbReference type="Rhea" id="RHEA-COMP:9752"/>
        <dbReference type="Rhea" id="RHEA-COMP:12448"/>
        <dbReference type="ChEBI" id="CHEBI:15378"/>
        <dbReference type="ChEBI" id="CHEBI:16526"/>
        <dbReference type="ChEBI" id="CHEBI:29969"/>
        <dbReference type="ChEBI" id="CHEBI:131803"/>
        <dbReference type="ChEBI" id="CHEBI:149468"/>
        <dbReference type="ChEBI" id="CHEBI:149470"/>
        <dbReference type="EC" id="2.6.1.121"/>
    </reaction>
</comment>
<keyword evidence="4" id="KW-1185">Reference proteome</keyword>
<dbReference type="EC" id="2.6.1.121" evidence="1"/>
<dbReference type="AlphaFoldDB" id="G6FTK1"/>
<dbReference type="InterPro" id="IPR036291">
    <property type="entry name" value="NAD(P)-bd_dom_sf"/>
</dbReference>
<organism evidence="3 4">
    <name type="scientific">Fischerella thermalis JSC-11</name>
    <dbReference type="NCBI Taxonomy" id="741277"/>
    <lineage>
        <taxon>Bacteria</taxon>
        <taxon>Bacillati</taxon>
        <taxon>Cyanobacteriota</taxon>
        <taxon>Cyanophyceae</taxon>
        <taxon>Nostocales</taxon>
        <taxon>Hapalosiphonaceae</taxon>
        <taxon>Fischerella</taxon>
    </lineage>
</organism>
<evidence type="ECO:0000256" key="1">
    <source>
        <dbReference type="HAMAP-Rule" id="MF_00852"/>
    </source>
</evidence>
<comment type="pathway">
    <text evidence="1">Cofactor biosynthesis; biotin biosynthesis.</text>
</comment>
<accession>G6FTK1</accession>
<dbReference type="GO" id="GO:0051287">
    <property type="term" value="F:NAD binding"/>
    <property type="evidence" value="ECO:0007669"/>
    <property type="project" value="UniProtKB-UniRule"/>
</dbReference>
<dbReference type="GO" id="GO:0009102">
    <property type="term" value="P:biotin biosynthetic process"/>
    <property type="evidence" value="ECO:0007669"/>
    <property type="project" value="UniProtKB-UniRule"/>
</dbReference>
<evidence type="ECO:0000313" key="3">
    <source>
        <dbReference type="EMBL" id="EHC13934.1"/>
    </source>
</evidence>
<keyword evidence="1" id="KW-0521">NADP</keyword>
<dbReference type="EMBL" id="AGIZ01000006">
    <property type="protein sequence ID" value="EHC13934.1"/>
    <property type="molecule type" value="Genomic_DNA"/>
</dbReference>
<comment type="similarity">
    <text evidence="1">Belongs to the BioU family.</text>
</comment>
<reference evidence="3 4" key="1">
    <citation type="submission" date="2011-09" db="EMBL/GenBank/DDBJ databases">
        <title>The draft genome of Fischerella sp. JSC-11.</title>
        <authorList>
            <consortium name="US DOE Joint Genome Institute (JGI-PGF)"/>
            <person name="Lucas S."/>
            <person name="Han J."/>
            <person name="Lapidus A."/>
            <person name="Cheng J.-F."/>
            <person name="Goodwin L."/>
            <person name="Pitluck S."/>
            <person name="Peters L."/>
            <person name="Land M.L."/>
            <person name="Hauser L."/>
            <person name="Sarkisova S."/>
            <person name="Bryant D.A."/>
            <person name="Brown I."/>
            <person name="Woyke T.J."/>
        </authorList>
    </citation>
    <scope>NUCLEOTIDE SEQUENCE [LARGE SCALE GENOMIC DNA]</scope>
    <source>
        <strain evidence="3 4">JSC-11</strain>
    </source>
</reference>
<dbReference type="UniPathway" id="UPA00078"/>
<dbReference type="Proteomes" id="UP000004344">
    <property type="component" value="Unassembled WGS sequence"/>
</dbReference>
<feature type="domain" description="Glutamate/phenylalanine/leucine/valine/L-tryptophan dehydrogenase C-terminal" evidence="2">
    <location>
        <begin position="17"/>
        <end position="90"/>
    </location>
</feature>
<dbReference type="GO" id="GO:0050661">
    <property type="term" value="F:NADP binding"/>
    <property type="evidence" value="ECO:0007669"/>
    <property type="project" value="UniProtKB-UniRule"/>
</dbReference>
<keyword evidence="1" id="KW-0547">Nucleotide-binding</keyword>
<keyword evidence="1" id="KW-0093">Biotin biosynthesis</keyword>
<comment type="subunit">
    <text evidence="1">Monomer.</text>
</comment>
<feature type="active site" description="Proton acceptor" evidence="1">
    <location>
        <position position="215"/>
    </location>
</feature>
<dbReference type="SUPFAM" id="SSF51735">
    <property type="entry name" value="NAD(P)-binding Rossmann-fold domains"/>
    <property type="match status" value="1"/>
</dbReference>
<comment type="function">
    <text evidence="1">A 'suicide' enzyme that participates in biotin synthesis. Catalyzes the formation of (S)-8-amino-7-oxononanoate (DAN-carbamic acid) from (7R,8S)-8-amino-7-(carboxyamino)nonanoate (DAN), a function equivalent to the cannonical BioA reaction and the first half-reaction of BioD. The cellular requirement for biotin is thought be low enough that this single turnover enzyme supplies a sufficient amount of the cofactor. Overall it catalyzes three reactions: formation of a covalent linkage with 8-amino-7-oxononanoate to yield a BioU-DAN conjugate at the epsilon-amino group of Lys124 of BioU using NAD(P)H, carboxylation of the conjugate to form BioU-DAN-carbamic acid, and release of DAN-carbamic acid using NAD(P)+.</text>
</comment>
<feature type="active site" description="Nucleophile" evidence="1">
    <location>
        <position position="145"/>
    </location>
</feature>
<dbReference type="GO" id="GO:0008483">
    <property type="term" value="F:transaminase activity"/>
    <property type="evidence" value="ECO:0007669"/>
    <property type="project" value="UniProtKB-KW"/>
</dbReference>
<sequence>MKANYLTQLINSMNTNQVMDSTNFSKAIRIGVLGFGGLGQAAAKVLAPKREMILVAAADNKGYAYATEGLNADECIAIYKSQGSVGYLEPFGTLSNRSIQQLLESNQPVDGYFLALPNLPNDFIPTVVKQFINSGWRGVLVDAIKRTSALEQLIALKEELQAAGITYMTGCGATPGLLTAAAAIAAQSYAEIHRVEITFGVGIANWEAYRATIREDIAHIPGHNVETARAMTDAEVEALLDKTNGVLTLENMEHADDVMLELAGICSRDRVTVGGVVDTRNPKKPLSTNVKVTGRTFEGKISTHTFTLGDETSMAANVCGPAFGYLKAGINLYQRGIHGIFTAAEIMPQFVK</sequence>
<comment type="catalytic activity">
    <reaction evidence="1">
        <text>(8S)-8-amino-7-oxononanoate + L-lysyl-[protein] + NADPH + H(+) = N(6)-[(2S,3R)-2-amino-8-carboxyoctan-3-yl]-L-lysyl-[protein] + NADP(+) + H2O</text>
        <dbReference type="Rhea" id="RHEA:63664"/>
        <dbReference type="Rhea" id="RHEA-COMP:9752"/>
        <dbReference type="Rhea" id="RHEA-COMP:16405"/>
        <dbReference type="ChEBI" id="CHEBI:15377"/>
        <dbReference type="ChEBI" id="CHEBI:15378"/>
        <dbReference type="ChEBI" id="CHEBI:29969"/>
        <dbReference type="ChEBI" id="CHEBI:57783"/>
        <dbReference type="ChEBI" id="CHEBI:58349"/>
        <dbReference type="ChEBI" id="CHEBI:149468"/>
        <dbReference type="ChEBI" id="CHEBI:149472"/>
    </reaction>
</comment>
<feature type="binding site" evidence="1">
    <location>
        <begin position="211"/>
        <end position="212"/>
    </location>
    <ligand>
        <name>NAD(+)</name>
        <dbReference type="ChEBI" id="CHEBI:57540"/>
    </ligand>
</feature>
<comment type="miscellaneous">
    <text evidence="1">In cannonical biotin synthesis a pimeloyl-conjugate is transformed into biotin by the subsequent action of BioF, BioA, BioD and BioB. This enzyme replaces BioA and performs the first half-reaction of BioD.</text>
</comment>
<name>G6FTK1_9CYAN</name>
<evidence type="ECO:0000313" key="4">
    <source>
        <dbReference type="Proteomes" id="UP000004344"/>
    </source>
</evidence>
<feature type="modified residue" description="Allysine" evidence="1">
    <location>
        <position position="145"/>
    </location>
</feature>
<comment type="catalytic activity">
    <reaction evidence="1">
        <text>N(6)-[(2S,3R)-2-amino-8-carboxyoctan-3-yl]-L-lysyl-[protein] + CO2 + NADP(+) + H2O = (7R,8S)-8-amino-7-(carboxyamino)nonanoate + (S)-2-amino-6-oxohexanoyl-[protein] + NADPH + 3 H(+)</text>
        <dbReference type="Rhea" id="RHEA:63668"/>
        <dbReference type="Rhea" id="RHEA-COMP:12448"/>
        <dbReference type="Rhea" id="RHEA-COMP:16405"/>
        <dbReference type="ChEBI" id="CHEBI:15377"/>
        <dbReference type="ChEBI" id="CHEBI:15378"/>
        <dbReference type="ChEBI" id="CHEBI:16526"/>
        <dbReference type="ChEBI" id="CHEBI:57783"/>
        <dbReference type="ChEBI" id="CHEBI:58349"/>
        <dbReference type="ChEBI" id="CHEBI:131803"/>
        <dbReference type="ChEBI" id="CHEBI:149470"/>
        <dbReference type="ChEBI" id="CHEBI:149472"/>
    </reaction>
</comment>
<evidence type="ECO:0000259" key="2">
    <source>
        <dbReference type="Pfam" id="PF00208"/>
    </source>
</evidence>
<keyword evidence="1" id="KW-0520">NAD</keyword>
<dbReference type="InterPro" id="IPR044262">
    <property type="entry name" value="BioU-like"/>
</dbReference>
<dbReference type="GO" id="GO:0006520">
    <property type="term" value="P:amino acid metabolic process"/>
    <property type="evidence" value="ECO:0007669"/>
    <property type="project" value="InterPro"/>
</dbReference>
<gene>
    <name evidence="1" type="primary">bioU</name>
    <name evidence="3" type="ORF">FJSC11DRAFT_2198</name>
</gene>
<keyword evidence="1" id="KW-0032">Aminotransferase</keyword>
<keyword evidence="1" id="KW-0808">Transferase</keyword>
<comment type="catalytic activity">
    <reaction evidence="1">
        <text>N(6)-[(2S,3R)-2-amino-8-carboxyoctan-3-yl]-L-lysyl-[protein] + CO2 + NAD(+) + H2O = (7R,8S)-8-amino-7-(carboxyamino)nonanoate + (S)-2-amino-6-oxohexanoyl-[protein] + NADH + 3 H(+)</text>
        <dbReference type="Rhea" id="RHEA:63676"/>
        <dbReference type="Rhea" id="RHEA-COMP:12448"/>
        <dbReference type="Rhea" id="RHEA-COMP:16405"/>
        <dbReference type="ChEBI" id="CHEBI:15377"/>
        <dbReference type="ChEBI" id="CHEBI:15378"/>
        <dbReference type="ChEBI" id="CHEBI:16526"/>
        <dbReference type="ChEBI" id="CHEBI:57540"/>
        <dbReference type="ChEBI" id="CHEBI:57945"/>
        <dbReference type="ChEBI" id="CHEBI:131803"/>
        <dbReference type="ChEBI" id="CHEBI:149470"/>
        <dbReference type="ChEBI" id="CHEBI:149472"/>
    </reaction>
</comment>
<dbReference type="GO" id="GO:0016491">
    <property type="term" value="F:oxidoreductase activity"/>
    <property type="evidence" value="ECO:0007669"/>
    <property type="project" value="InterPro"/>
</dbReference>
<dbReference type="Gene3D" id="3.40.50.720">
    <property type="entry name" value="NAD(P)-binding Rossmann-like Domain"/>
    <property type="match status" value="1"/>
</dbReference>
<feature type="active site" description="Proton donor and proton acceptor" evidence="1">
    <location>
        <position position="219"/>
    </location>
</feature>
<feature type="binding site" evidence="1">
    <location>
        <begin position="34"/>
        <end position="38"/>
    </location>
    <ligand>
        <name>NAD(+)</name>
        <dbReference type="ChEBI" id="CHEBI:57540"/>
    </ligand>
</feature>
<dbReference type="HAMAP" id="MF_00852">
    <property type="entry name" value="BioU"/>
    <property type="match status" value="1"/>
</dbReference>
<dbReference type="InterPro" id="IPR006096">
    <property type="entry name" value="Glu/Leu/Phe/Val/Trp_DH_C"/>
</dbReference>
<dbReference type="Pfam" id="PF00208">
    <property type="entry name" value="ELFV_dehydrog"/>
    <property type="match status" value="1"/>
</dbReference>